<dbReference type="InterPro" id="IPR011049">
    <property type="entry name" value="Serralysin-like_metalloprot_C"/>
</dbReference>
<evidence type="ECO:0000313" key="1">
    <source>
        <dbReference type="EMBL" id="JAT01088.1"/>
    </source>
</evidence>
<reference evidence="1" key="1">
    <citation type="submission" date="2015-11" db="EMBL/GenBank/DDBJ databases">
        <title>De novo transcriptome assembly of four potential Pierce s Disease insect vectors from Arizona vineyards.</title>
        <authorList>
            <person name="Tassone E.E."/>
        </authorList>
    </citation>
    <scope>NUCLEOTIDE SEQUENCE</scope>
</reference>
<organism evidence="1">
    <name type="scientific">Homalodisca liturata</name>
    <dbReference type="NCBI Taxonomy" id="320908"/>
    <lineage>
        <taxon>Eukaryota</taxon>
        <taxon>Metazoa</taxon>
        <taxon>Ecdysozoa</taxon>
        <taxon>Arthropoda</taxon>
        <taxon>Hexapoda</taxon>
        <taxon>Insecta</taxon>
        <taxon>Pterygota</taxon>
        <taxon>Neoptera</taxon>
        <taxon>Paraneoptera</taxon>
        <taxon>Hemiptera</taxon>
        <taxon>Auchenorrhyncha</taxon>
        <taxon>Membracoidea</taxon>
        <taxon>Cicadellidae</taxon>
        <taxon>Cicadellinae</taxon>
        <taxon>Proconiini</taxon>
        <taxon>Homalodisca</taxon>
    </lineage>
</organism>
<dbReference type="SUPFAM" id="SSF51120">
    <property type="entry name" value="beta-Roll"/>
    <property type="match status" value="1"/>
</dbReference>
<proteinExistence type="predicted"/>
<protein>
    <submittedName>
        <fullName evidence="1">Uncharacterized protein</fullName>
    </submittedName>
</protein>
<gene>
    <name evidence="1" type="ORF">g.35666</name>
</gene>
<dbReference type="EMBL" id="GECU01006619">
    <property type="protein sequence ID" value="JAT01088.1"/>
    <property type="molecule type" value="Transcribed_RNA"/>
</dbReference>
<feature type="non-terminal residue" evidence="1">
    <location>
        <position position="1"/>
    </location>
</feature>
<dbReference type="AlphaFoldDB" id="A0A1B6JPL1"/>
<name>A0A1B6JPL1_9HEMI</name>
<accession>A0A1B6JPL1</accession>
<sequence>PADATFSVCPEDETLVGGPADATFSVCPEDETLVGGSADATFSVCPEDETFVGGRANETFNVGRGNETYTWEDSDAEGIFEDVSLEDDVFEPPEGGIDDCLRERIEQSQERVRTLIGKLQALINTTQQCKREDLNRTY</sequence>